<keyword evidence="2" id="KW-1185">Reference proteome</keyword>
<feature type="non-terminal residue" evidence="1">
    <location>
        <position position="1"/>
    </location>
</feature>
<dbReference type="AlphaFoldDB" id="A0A4Y7QJE6"/>
<dbReference type="Proteomes" id="UP000294933">
    <property type="component" value="Unassembled WGS sequence"/>
</dbReference>
<sequence length="51" mass="5933">HPLVHIEWFTKLGSHIAETGMHQVTKSTRQHRRRVSIIPITRVVQSCHLIP</sequence>
<reference evidence="1 2" key="1">
    <citation type="submission" date="2018-06" db="EMBL/GenBank/DDBJ databases">
        <title>A transcriptomic atlas of mushroom development highlights an independent origin of complex multicellularity.</title>
        <authorList>
            <consortium name="DOE Joint Genome Institute"/>
            <person name="Krizsan K."/>
            <person name="Almasi E."/>
            <person name="Merenyi Z."/>
            <person name="Sahu N."/>
            <person name="Viragh M."/>
            <person name="Koszo T."/>
            <person name="Mondo S."/>
            <person name="Kiss B."/>
            <person name="Balint B."/>
            <person name="Kues U."/>
            <person name="Barry K."/>
            <person name="Hegedus J.C."/>
            <person name="Henrissat B."/>
            <person name="Johnson J."/>
            <person name="Lipzen A."/>
            <person name="Ohm R."/>
            <person name="Nagy I."/>
            <person name="Pangilinan J."/>
            <person name="Yan J."/>
            <person name="Xiong Y."/>
            <person name="Grigoriev I.V."/>
            <person name="Hibbett D.S."/>
            <person name="Nagy L.G."/>
        </authorList>
    </citation>
    <scope>NUCLEOTIDE SEQUENCE [LARGE SCALE GENOMIC DNA]</scope>
    <source>
        <strain evidence="1 2">SZMC22713</strain>
    </source>
</reference>
<accession>A0A4Y7QJE6</accession>
<evidence type="ECO:0000313" key="1">
    <source>
        <dbReference type="EMBL" id="TDL27787.1"/>
    </source>
</evidence>
<gene>
    <name evidence="1" type="ORF">BD410DRAFT_684301</name>
</gene>
<dbReference type="EMBL" id="ML170158">
    <property type="protein sequence ID" value="TDL27787.1"/>
    <property type="molecule type" value="Genomic_DNA"/>
</dbReference>
<evidence type="ECO:0000313" key="2">
    <source>
        <dbReference type="Proteomes" id="UP000294933"/>
    </source>
</evidence>
<proteinExistence type="predicted"/>
<feature type="non-terminal residue" evidence="1">
    <location>
        <position position="51"/>
    </location>
</feature>
<name>A0A4Y7QJE6_9AGAM</name>
<dbReference type="OrthoDB" id="3244185at2759"/>
<dbReference type="VEuPathDB" id="FungiDB:BD410DRAFT_684301"/>
<protein>
    <submittedName>
        <fullName evidence="1">Uncharacterized protein</fullName>
    </submittedName>
</protein>
<organism evidence="1 2">
    <name type="scientific">Rickenella mellea</name>
    <dbReference type="NCBI Taxonomy" id="50990"/>
    <lineage>
        <taxon>Eukaryota</taxon>
        <taxon>Fungi</taxon>
        <taxon>Dikarya</taxon>
        <taxon>Basidiomycota</taxon>
        <taxon>Agaricomycotina</taxon>
        <taxon>Agaricomycetes</taxon>
        <taxon>Hymenochaetales</taxon>
        <taxon>Rickenellaceae</taxon>
        <taxon>Rickenella</taxon>
    </lineage>
</organism>